<protein>
    <submittedName>
        <fullName evidence="2">Gluconate 2-dehydrogenase subunit 3 family protein</fullName>
    </submittedName>
</protein>
<feature type="chain" id="PRO_5038396056" evidence="1">
    <location>
        <begin position="31"/>
        <end position="251"/>
    </location>
</feature>
<name>A0A9E7ZVN3_9HYPH</name>
<evidence type="ECO:0000313" key="2">
    <source>
        <dbReference type="EMBL" id="UZF85644.1"/>
    </source>
</evidence>
<feature type="signal peptide" evidence="1">
    <location>
        <begin position="1"/>
        <end position="30"/>
    </location>
</feature>
<evidence type="ECO:0000256" key="1">
    <source>
        <dbReference type="SAM" id="SignalP"/>
    </source>
</evidence>
<organism evidence="2">
    <name type="scientific">Bosea sp. NBC_00436</name>
    <dbReference type="NCBI Taxonomy" id="2969620"/>
    <lineage>
        <taxon>Bacteria</taxon>
        <taxon>Pseudomonadati</taxon>
        <taxon>Pseudomonadota</taxon>
        <taxon>Alphaproteobacteria</taxon>
        <taxon>Hyphomicrobiales</taxon>
        <taxon>Boseaceae</taxon>
        <taxon>Bosea</taxon>
    </lineage>
</organism>
<dbReference type="Pfam" id="PF13618">
    <property type="entry name" value="Gluconate_2-dh3"/>
    <property type="match status" value="1"/>
</dbReference>
<dbReference type="InterPro" id="IPR006311">
    <property type="entry name" value="TAT_signal"/>
</dbReference>
<accession>A0A9E7ZVN3</accession>
<dbReference type="EMBL" id="CP102774">
    <property type="protein sequence ID" value="UZF85644.1"/>
    <property type="molecule type" value="Genomic_DNA"/>
</dbReference>
<dbReference type="InterPro" id="IPR027056">
    <property type="entry name" value="Gluconate_2DH_su3"/>
</dbReference>
<gene>
    <name evidence="2" type="ORF">NWE54_17680</name>
</gene>
<proteinExistence type="predicted"/>
<reference evidence="2" key="1">
    <citation type="submission" date="2022-08" db="EMBL/GenBank/DDBJ databases">
        <title>Complete Genome Sequences of 2 Bosea sp. soil isolates.</title>
        <authorList>
            <person name="Alvarez Arevalo M."/>
            <person name="Sterndorff E.B."/>
            <person name="Faurdal D."/>
            <person name="Joergensen T.S."/>
            <person name="Weber T."/>
        </authorList>
    </citation>
    <scope>NUCLEOTIDE SEQUENCE</scope>
    <source>
        <strain evidence="2">NBC_00436</strain>
    </source>
</reference>
<sequence>MPPTASFTRRRFLSSTGLLVLIASAPGARAAEHSGTLPWKPFAALPPDPLPGGRWYVLTPDEARTVEAIVDRLIPADELSIGGKDAGCASFIDRQLAGSYGTSDRLYTQGPFAAGLPTQGYQGAEAPVARYKAGLAALNKHTQAQFSGKNFFDLAAAEQDQVLRDFEAGKVEYKPAAGFFNLVLQNTMEGFFADPIYGGNKDMAGWKFIGFPGARYDYRDYITAHNKPFPLPPLSIAGRPEWKTGDKAGGN</sequence>
<dbReference type="PROSITE" id="PS51318">
    <property type="entry name" value="TAT"/>
    <property type="match status" value="1"/>
</dbReference>
<dbReference type="AlphaFoldDB" id="A0A9E7ZVN3"/>
<keyword evidence="1" id="KW-0732">Signal</keyword>